<sequence>MLEMEQQSPASMSLPKQEKLEIDTLIPDISLLLRLDTGGRGSQSVTAQIKKTVEELSKEHTEKALTEYLRDNGEFAEKRHIQMPITINFLSTIGFWANTTKKEMLLCRFVIRKILFIDKKYLKTV</sequence>
<accession>A0A9E2NYG3</accession>
<proteinExistence type="predicted"/>
<name>A0A9E2NYG3_9SPIR</name>
<dbReference type="Proteomes" id="UP000823914">
    <property type="component" value="Unassembled WGS sequence"/>
</dbReference>
<reference evidence="1" key="2">
    <citation type="submission" date="2021-04" db="EMBL/GenBank/DDBJ databases">
        <authorList>
            <person name="Gilroy R."/>
        </authorList>
    </citation>
    <scope>NUCLEOTIDE SEQUENCE</scope>
    <source>
        <strain evidence="1">Gambia15-2214</strain>
    </source>
</reference>
<evidence type="ECO:0000313" key="2">
    <source>
        <dbReference type="Proteomes" id="UP000823914"/>
    </source>
</evidence>
<protein>
    <submittedName>
        <fullName evidence="1">Uncharacterized protein</fullName>
    </submittedName>
</protein>
<gene>
    <name evidence="1" type="ORF">IAA16_00385</name>
</gene>
<organism evidence="1 2">
    <name type="scientific">Candidatus Treponema excrementipullorum</name>
    <dbReference type="NCBI Taxonomy" id="2838768"/>
    <lineage>
        <taxon>Bacteria</taxon>
        <taxon>Pseudomonadati</taxon>
        <taxon>Spirochaetota</taxon>
        <taxon>Spirochaetia</taxon>
        <taxon>Spirochaetales</taxon>
        <taxon>Treponemataceae</taxon>
        <taxon>Treponema</taxon>
    </lineage>
</organism>
<comment type="caution">
    <text evidence="1">The sequence shown here is derived from an EMBL/GenBank/DDBJ whole genome shotgun (WGS) entry which is preliminary data.</text>
</comment>
<reference evidence="1" key="1">
    <citation type="journal article" date="2021" name="PeerJ">
        <title>Extensive microbial diversity within the chicken gut microbiome revealed by metagenomics and culture.</title>
        <authorList>
            <person name="Gilroy R."/>
            <person name="Ravi A."/>
            <person name="Getino M."/>
            <person name="Pursley I."/>
            <person name="Horton D.L."/>
            <person name="Alikhan N.F."/>
            <person name="Baker D."/>
            <person name="Gharbi K."/>
            <person name="Hall N."/>
            <person name="Watson M."/>
            <person name="Adriaenssens E.M."/>
            <person name="Foster-Nyarko E."/>
            <person name="Jarju S."/>
            <person name="Secka A."/>
            <person name="Antonio M."/>
            <person name="Oren A."/>
            <person name="Chaudhuri R.R."/>
            <person name="La Ragione R."/>
            <person name="Hildebrand F."/>
            <person name="Pallen M.J."/>
        </authorList>
    </citation>
    <scope>NUCLEOTIDE SEQUENCE</scope>
    <source>
        <strain evidence="1">Gambia15-2214</strain>
    </source>
</reference>
<evidence type="ECO:0000313" key="1">
    <source>
        <dbReference type="EMBL" id="MBU3849004.1"/>
    </source>
</evidence>
<dbReference type="EMBL" id="JAHLFV010000008">
    <property type="protein sequence ID" value="MBU3849004.1"/>
    <property type="molecule type" value="Genomic_DNA"/>
</dbReference>
<dbReference type="AlphaFoldDB" id="A0A9E2NYG3"/>